<dbReference type="EMBL" id="DSVQ01000007">
    <property type="protein sequence ID" value="HGT38371.1"/>
    <property type="molecule type" value="Genomic_DNA"/>
</dbReference>
<name>A0A7C4LNY1_9PLAN</name>
<gene>
    <name evidence="2" type="ORF">ENS64_03790</name>
</gene>
<reference evidence="2" key="1">
    <citation type="journal article" date="2020" name="mSystems">
        <title>Genome- and Community-Level Interaction Insights into Carbon Utilization and Element Cycling Functions of Hydrothermarchaeota in Hydrothermal Sediment.</title>
        <authorList>
            <person name="Zhou Z."/>
            <person name="Liu Y."/>
            <person name="Xu W."/>
            <person name="Pan J."/>
            <person name="Luo Z.H."/>
            <person name="Li M."/>
        </authorList>
    </citation>
    <scope>NUCLEOTIDE SEQUENCE [LARGE SCALE GENOMIC DNA]</scope>
    <source>
        <strain evidence="2">SpSt-508</strain>
    </source>
</reference>
<accession>A0A7C4LNY1</accession>
<dbReference type="AlphaFoldDB" id="A0A7C4LNY1"/>
<organism evidence="2">
    <name type="scientific">Schlesneria paludicola</name>
    <dbReference type="NCBI Taxonomy" id="360056"/>
    <lineage>
        <taxon>Bacteria</taxon>
        <taxon>Pseudomonadati</taxon>
        <taxon>Planctomycetota</taxon>
        <taxon>Planctomycetia</taxon>
        <taxon>Planctomycetales</taxon>
        <taxon>Planctomycetaceae</taxon>
        <taxon>Schlesneria</taxon>
    </lineage>
</organism>
<evidence type="ECO:0000256" key="1">
    <source>
        <dbReference type="SAM" id="MobiDB-lite"/>
    </source>
</evidence>
<sequence>MIDEPLDPSDPFETLPDPSIFQPARDLPGAVLMIPNRHWGYEVVSANDHPGACLDYSEARQSGLLLQGTDASRMPRQARHYYVVAPTKENGLQKLTAFRLVPRYFRLHRLKLYFPERHIGRLDDATLLALRDELARLNPEE</sequence>
<protein>
    <recommendedName>
        <fullName evidence="3">Type II toxin-antitoxin system PemK/MazF family toxin</fullName>
    </recommendedName>
</protein>
<evidence type="ECO:0000313" key="2">
    <source>
        <dbReference type="EMBL" id="HGT38371.1"/>
    </source>
</evidence>
<proteinExistence type="predicted"/>
<comment type="caution">
    <text evidence="2">The sequence shown here is derived from an EMBL/GenBank/DDBJ whole genome shotgun (WGS) entry which is preliminary data.</text>
</comment>
<feature type="region of interest" description="Disordered" evidence="1">
    <location>
        <begin position="1"/>
        <end position="20"/>
    </location>
</feature>
<evidence type="ECO:0008006" key="3">
    <source>
        <dbReference type="Google" id="ProtNLM"/>
    </source>
</evidence>